<dbReference type="EMBL" id="LR796748">
    <property type="protein sequence ID" value="CAB4163313.1"/>
    <property type="molecule type" value="Genomic_DNA"/>
</dbReference>
<proteinExistence type="predicted"/>
<evidence type="ECO:0000313" key="1">
    <source>
        <dbReference type="EMBL" id="CAB4163313.1"/>
    </source>
</evidence>
<protein>
    <submittedName>
        <fullName evidence="1">Uncharacterized protein</fullName>
    </submittedName>
</protein>
<sequence length="356" mass="38660">MGGGKTQVVQQPAAPNYQESMRSILQAQVEMAPQVYASEEIYQPKYQALQDQIARQSAQSQIGMYQQLQPAYSQLEEEYMKSQQAAQLRGLQQRAPGYVQAFQEAQGVGGINRALQQYTQQKLGGLQADGTNISPQEQRAIEQQTRASYAARGTALGAQSNLAEVLNRYNARQAREQQLVALGTGLGGYFQQQSAPALASFYQQPMYAGSFGGQAAQNAMMGQQQAGPQYFNPESQTGMGAIYGAYNAQSQYAAGTVQARAAERAGQSQMIGSIAGGAASAAGMAAAVCWLARACFGVETNRWKKFRSNMVKHASHEFIAWYLKNGRRLAAKIENSVLAKAVGKLLLSALEFKWTH</sequence>
<accession>A0A6J5NWB0</accession>
<reference evidence="1" key="1">
    <citation type="submission" date="2020-04" db="EMBL/GenBank/DDBJ databases">
        <authorList>
            <person name="Chiriac C."/>
            <person name="Salcher M."/>
            <person name="Ghai R."/>
            <person name="Kavagutti S V."/>
        </authorList>
    </citation>
    <scope>NUCLEOTIDE SEQUENCE</scope>
</reference>
<gene>
    <name evidence="1" type="ORF">UFOVP811_20</name>
</gene>
<name>A0A6J5NWB0_9CAUD</name>
<organism evidence="1">
    <name type="scientific">uncultured Caudovirales phage</name>
    <dbReference type="NCBI Taxonomy" id="2100421"/>
    <lineage>
        <taxon>Viruses</taxon>
        <taxon>Duplodnaviria</taxon>
        <taxon>Heunggongvirae</taxon>
        <taxon>Uroviricota</taxon>
        <taxon>Caudoviricetes</taxon>
        <taxon>Peduoviridae</taxon>
        <taxon>Maltschvirus</taxon>
        <taxon>Maltschvirus maltsch</taxon>
    </lineage>
</organism>